<feature type="transmembrane region" description="Helical" evidence="10">
    <location>
        <begin position="124"/>
        <end position="142"/>
    </location>
</feature>
<evidence type="ECO:0000256" key="6">
    <source>
        <dbReference type="ARBA" id="ARBA00022847"/>
    </source>
</evidence>
<accession>A0ABP1GBD1</accession>
<feature type="transmembrane region" description="Helical" evidence="10">
    <location>
        <begin position="65"/>
        <end position="84"/>
    </location>
</feature>
<dbReference type="PANTHER" id="PTHR23500">
    <property type="entry name" value="SOLUTE CARRIER FAMILY 2, FACILITATED GLUCOSE TRANSPORTER"/>
    <property type="match status" value="1"/>
</dbReference>
<evidence type="ECO:0000256" key="5">
    <source>
        <dbReference type="ARBA" id="ARBA00022692"/>
    </source>
</evidence>
<dbReference type="PROSITE" id="PS00217">
    <property type="entry name" value="SUGAR_TRANSPORT_2"/>
    <property type="match status" value="1"/>
</dbReference>
<dbReference type="PROSITE" id="PS50850">
    <property type="entry name" value="MFS"/>
    <property type="match status" value="1"/>
</dbReference>
<evidence type="ECO:0000256" key="3">
    <source>
        <dbReference type="ARBA" id="ARBA00022448"/>
    </source>
</evidence>
<dbReference type="InterPro" id="IPR005828">
    <property type="entry name" value="MFS_sugar_transport-like"/>
</dbReference>
<feature type="transmembrane region" description="Helical" evidence="10">
    <location>
        <begin position="41"/>
        <end position="58"/>
    </location>
</feature>
<dbReference type="PRINTS" id="PR00171">
    <property type="entry name" value="SUGRTRNSPORT"/>
</dbReference>
<feature type="transmembrane region" description="Helical" evidence="10">
    <location>
        <begin position="347"/>
        <end position="370"/>
    </location>
</feature>
<feature type="domain" description="Major facilitator superfamily (MFS) profile" evidence="11">
    <location>
        <begin position="1"/>
        <end position="442"/>
    </location>
</feature>
<dbReference type="Proteomes" id="UP001497392">
    <property type="component" value="Unassembled WGS sequence"/>
</dbReference>
<evidence type="ECO:0000256" key="9">
    <source>
        <dbReference type="RuleBase" id="RU003346"/>
    </source>
</evidence>
<keyword evidence="7 10" id="KW-1133">Transmembrane helix</keyword>
<dbReference type="Gene3D" id="1.20.1250.20">
    <property type="entry name" value="MFS general substrate transporter like domains"/>
    <property type="match status" value="1"/>
</dbReference>
<evidence type="ECO:0000256" key="1">
    <source>
        <dbReference type="ARBA" id="ARBA00004141"/>
    </source>
</evidence>
<sequence>MDGFLERFFPQVLAQRKEAAQHSGNAHYCQFDSQVLELWQSSMYLAGACAGLVASWVSSQCGRKVTMALGGLAFVLGSALQATAPEIVQLVIGRILLGIGIGFANQACPLYLSEMAPSHLRGSLNICFQLATAVGILAANSLNYGTSHLAPNVGWRLSLGLVGVPAVLVLLGSLALPETPSSLMQRGREQEARKVLVAIRGTAEVEAELAEIRKAAGDAKASSGGLVLFRHRRHLPQLLWCIAMPIMQQYTGINAFMFYAPQIFLILGMAQKASLLGILIVSGVNLLATVLAIYAVDRRGHYASFLSSICSMVGRRKLLLAGGGQMLTAQVAATALIYFTFQSAAPPFYSLVLLEVVICIFSSAFCYSYGPLAWLIPTELGELSTRSMGQSVNVTVQFLASFSIAQSFMTLMCHVQWGTFLFFAGCVAVMTTCVALLLPETKGVPLEEVSRIWEQHPVWGRVVGRNLRNPAAHSEQDQPKILE</sequence>
<protein>
    <submittedName>
        <fullName evidence="12">G12826 protein</fullName>
    </submittedName>
</protein>
<comment type="caution">
    <text evidence="12">The sequence shown here is derived from an EMBL/GenBank/DDBJ whole genome shotgun (WGS) entry which is preliminary data.</text>
</comment>
<comment type="similarity">
    <text evidence="2 9">Belongs to the major facilitator superfamily. Sugar transporter (TC 2.A.1.1) family.</text>
</comment>
<dbReference type="InterPro" id="IPR005829">
    <property type="entry name" value="Sugar_transporter_CS"/>
</dbReference>
<reference evidence="12 13" key="1">
    <citation type="submission" date="2024-06" db="EMBL/GenBank/DDBJ databases">
        <authorList>
            <person name="Kraege A."/>
            <person name="Thomma B."/>
        </authorList>
    </citation>
    <scope>NUCLEOTIDE SEQUENCE [LARGE SCALE GENOMIC DNA]</scope>
</reference>
<evidence type="ECO:0000256" key="7">
    <source>
        <dbReference type="ARBA" id="ARBA00022989"/>
    </source>
</evidence>
<proteinExistence type="inferred from homology"/>
<dbReference type="InterPro" id="IPR045262">
    <property type="entry name" value="STP/PLT_plant"/>
</dbReference>
<feature type="transmembrane region" description="Helical" evidence="10">
    <location>
        <begin position="154"/>
        <end position="176"/>
    </location>
</feature>
<dbReference type="InterPro" id="IPR003663">
    <property type="entry name" value="Sugar/inositol_transpt"/>
</dbReference>
<keyword evidence="5 10" id="KW-0812">Transmembrane</keyword>
<evidence type="ECO:0000313" key="12">
    <source>
        <dbReference type="EMBL" id="CAL5229491.1"/>
    </source>
</evidence>
<evidence type="ECO:0000256" key="8">
    <source>
        <dbReference type="ARBA" id="ARBA00023136"/>
    </source>
</evidence>
<dbReference type="Pfam" id="PF00083">
    <property type="entry name" value="Sugar_tr"/>
    <property type="match status" value="1"/>
</dbReference>
<dbReference type="InterPro" id="IPR036259">
    <property type="entry name" value="MFS_trans_sf"/>
</dbReference>
<evidence type="ECO:0000313" key="13">
    <source>
        <dbReference type="Proteomes" id="UP001497392"/>
    </source>
</evidence>
<feature type="transmembrane region" description="Helical" evidence="10">
    <location>
        <begin position="90"/>
        <end position="112"/>
    </location>
</feature>
<feature type="transmembrane region" description="Helical" evidence="10">
    <location>
        <begin position="417"/>
        <end position="438"/>
    </location>
</feature>
<dbReference type="EMBL" id="CAXHTA020000020">
    <property type="protein sequence ID" value="CAL5229491.1"/>
    <property type="molecule type" value="Genomic_DNA"/>
</dbReference>
<keyword evidence="8 10" id="KW-0472">Membrane</keyword>
<feature type="transmembrane region" description="Helical" evidence="10">
    <location>
        <begin position="238"/>
        <end position="261"/>
    </location>
</feature>
<dbReference type="InterPro" id="IPR020846">
    <property type="entry name" value="MFS_dom"/>
</dbReference>
<dbReference type="SUPFAM" id="SSF103473">
    <property type="entry name" value="MFS general substrate transporter"/>
    <property type="match status" value="1"/>
</dbReference>
<dbReference type="PANTHER" id="PTHR23500:SF357">
    <property type="entry name" value="IP12678P"/>
    <property type="match status" value="1"/>
</dbReference>
<dbReference type="InterPro" id="IPR044778">
    <property type="entry name" value="MFS_STP/MST-like_plant"/>
</dbReference>
<keyword evidence="3 9" id="KW-0813">Transport</keyword>
<name>A0ABP1GBD1_9CHLO</name>
<dbReference type="NCBIfam" id="TIGR00879">
    <property type="entry name" value="SP"/>
    <property type="match status" value="1"/>
</dbReference>
<keyword evidence="4" id="KW-0762">Sugar transport</keyword>
<evidence type="ECO:0000256" key="4">
    <source>
        <dbReference type="ARBA" id="ARBA00022597"/>
    </source>
</evidence>
<comment type="subcellular location">
    <subcellularLocation>
        <location evidence="1">Membrane</location>
        <topology evidence="1">Multi-pass membrane protein</topology>
    </subcellularLocation>
</comment>
<keyword evidence="13" id="KW-1185">Reference proteome</keyword>
<evidence type="ECO:0000256" key="10">
    <source>
        <dbReference type="SAM" id="Phobius"/>
    </source>
</evidence>
<dbReference type="CDD" id="cd17361">
    <property type="entry name" value="MFS_STP"/>
    <property type="match status" value="1"/>
</dbReference>
<organism evidence="12 13">
    <name type="scientific">Coccomyxa viridis</name>
    <dbReference type="NCBI Taxonomy" id="1274662"/>
    <lineage>
        <taxon>Eukaryota</taxon>
        <taxon>Viridiplantae</taxon>
        <taxon>Chlorophyta</taxon>
        <taxon>core chlorophytes</taxon>
        <taxon>Trebouxiophyceae</taxon>
        <taxon>Trebouxiophyceae incertae sedis</taxon>
        <taxon>Coccomyxaceae</taxon>
        <taxon>Coccomyxa</taxon>
    </lineage>
</organism>
<keyword evidence="6" id="KW-0769">Symport</keyword>
<evidence type="ECO:0000259" key="11">
    <source>
        <dbReference type="PROSITE" id="PS50850"/>
    </source>
</evidence>
<gene>
    <name evidence="12" type="primary">g12826</name>
    <name evidence="12" type="ORF">VP750_LOCUS11397</name>
</gene>
<evidence type="ECO:0000256" key="2">
    <source>
        <dbReference type="ARBA" id="ARBA00010992"/>
    </source>
</evidence>
<feature type="transmembrane region" description="Helical" evidence="10">
    <location>
        <begin position="273"/>
        <end position="297"/>
    </location>
</feature>
<feature type="transmembrane region" description="Helical" evidence="10">
    <location>
        <begin position="318"/>
        <end position="341"/>
    </location>
</feature>